<sequence>MTERRFDVLGIGNAIVDVLSRTEESFLAEQKLVKGAMRLIDAAEADRLYGLMGPGVEMSGGSAGNTMHGIASLGGKGAFIGKVRDDALGGIFRHDIQAAGVHFTTQPATDGLPTARCLILVTPDGQRTMNTFLGACVELTPEDVDVSLVAASAYTYLEGYLWDPPQAKAAFLKAAQMAHEAGRKVALSLSDPFCVERHRQEFRALVEKHVDVLFANEEEIKALFEVSSFDDALQAIRGKVEIAALTRSERGAVVVAGAEVHVIDAEPVAQVVDTTGAGDLYASGFLYGLTRDLPIAVCGTLGAVAAAEVISHFGARPEVSLSALIADKVHAG</sequence>
<organism evidence="5 6">
    <name type="scientific">Oceanibaculum pacificum</name>
    <dbReference type="NCBI Taxonomy" id="580166"/>
    <lineage>
        <taxon>Bacteria</taxon>
        <taxon>Pseudomonadati</taxon>
        <taxon>Pseudomonadota</taxon>
        <taxon>Alphaproteobacteria</taxon>
        <taxon>Rhodospirillales</taxon>
        <taxon>Oceanibaculaceae</taxon>
        <taxon>Oceanibaculum</taxon>
    </lineage>
</organism>
<accession>A0A154WGV2</accession>
<evidence type="ECO:0000313" key="5">
    <source>
        <dbReference type="EMBL" id="KZD12773.1"/>
    </source>
</evidence>
<evidence type="ECO:0000313" key="6">
    <source>
        <dbReference type="Proteomes" id="UP000076400"/>
    </source>
</evidence>
<evidence type="ECO:0000256" key="1">
    <source>
        <dbReference type="ARBA" id="ARBA00010688"/>
    </source>
</evidence>
<proteinExistence type="inferred from homology"/>
<protein>
    <submittedName>
        <fullName evidence="5">Carbohydrate kinase</fullName>
    </submittedName>
</protein>
<dbReference type="EMBL" id="LPXN01000001">
    <property type="protein sequence ID" value="KZD12773.1"/>
    <property type="molecule type" value="Genomic_DNA"/>
</dbReference>
<dbReference type="RefSeq" id="WP_067550892.1">
    <property type="nucleotide sequence ID" value="NZ_LPXN01000001.1"/>
</dbReference>
<keyword evidence="6" id="KW-1185">Reference proteome</keyword>
<keyword evidence="3 5" id="KW-0418">Kinase</keyword>
<dbReference type="Gene3D" id="3.30.1110.10">
    <property type="match status" value="1"/>
</dbReference>
<dbReference type="PANTHER" id="PTHR43320:SF3">
    <property type="entry name" value="CARBOHYDRATE KINASE PFKB DOMAIN-CONTAINING PROTEIN"/>
    <property type="match status" value="1"/>
</dbReference>
<dbReference type="Proteomes" id="UP000076400">
    <property type="component" value="Unassembled WGS sequence"/>
</dbReference>
<dbReference type="SUPFAM" id="SSF53613">
    <property type="entry name" value="Ribokinase-like"/>
    <property type="match status" value="1"/>
</dbReference>
<evidence type="ECO:0000259" key="4">
    <source>
        <dbReference type="Pfam" id="PF00294"/>
    </source>
</evidence>
<feature type="domain" description="Carbohydrate kinase PfkB" evidence="4">
    <location>
        <begin position="59"/>
        <end position="317"/>
    </location>
</feature>
<dbReference type="InterPro" id="IPR029056">
    <property type="entry name" value="Ribokinase-like"/>
</dbReference>
<dbReference type="OrthoDB" id="9813569at2"/>
<comment type="similarity">
    <text evidence="1">Belongs to the carbohydrate kinase PfkB family.</text>
</comment>
<dbReference type="CDD" id="cd01168">
    <property type="entry name" value="adenosine_kinase"/>
    <property type="match status" value="1"/>
</dbReference>
<dbReference type="Pfam" id="PF00294">
    <property type="entry name" value="PfkB"/>
    <property type="match status" value="1"/>
</dbReference>
<name>A0A154WGV2_9PROT</name>
<gene>
    <name evidence="5" type="ORF">AUP43_00060</name>
</gene>
<dbReference type="InterPro" id="IPR052700">
    <property type="entry name" value="Carb_kinase_PfkB-like"/>
</dbReference>
<dbReference type="PANTHER" id="PTHR43320">
    <property type="entry name" value="SUGAR KINASE"/>
    <property type="match status" value="1"/>
</dbReference>
<dbReference type="STRING" id="580166.AUP43_00060"/>
<keyword evidence="2" id="KW-0808">Transferase</keyword>
<dbReference type="InterPro" id="IPR011611">
    <property type="entry name" value="PfkB_dom"/>
</dbReference>
<dbReference type="GO" id="GO:0016301">
    <property type="term" value="F:kinase activity"/>
    <property type="evidence" value="ECO:0007669"/>
    <property type="project" value="UniProtKB-KW"/>
</dbReference>
<reference evidence="5 6" key="1">
    <citation type="submission" date="2015-12" db="EMBL/GenBank/DDBJ databases">
        <title>Genome sequence of Oceanibaculum pacificum MCCC 1A02656.</title>
        <authorList>
            <person name="Lu L."/>
            <person name="Lai Q."/>
            <person name="Shao Z."/>
            <person name="Qian P."/>
        </authorList>
    </citation>
    <scope>NUCLEOTIDE SEQUENCE [LARGE SCALE GENOMIC DNA]</scope>
    <source>
        <strain evidence="5 6">MCCC 1A02656</strain>
    </source>
</reference>
<evidence type="ECO:0000256" key="2">
    <source>
        <dbReference type="ARBA" id="ARBA00022679"/>
    </source>
</evidence>
<dbReference type="InterPro" id="IPR002173">
    <property type="entry name" value="Carboh/pur_kinase_PfkB_CS"/>
</dbReference>
<comment type="caution">
    <text evidence="5">The sequence shown here is derived from an EMBL/GenBank/DDBJ whole genome shotgun (WGS) entry which is preliminary data.</text>
</comment>
<dbReference type="AlphaFoldDB" id="A0A154WGV2"/>
<dbReference type="PROSITE" id="PS00584">
    <property type="entry name" value="PFKB_KINASES_2"/>
    <property type="match status" value="1"/>
</dbReference>
<dbReference type="Gene3D" id="3.40.1190.20">
    <property type="match status" value="1"/>
</dbReference>
<evidence type="ECO:0000256" key="3">
    <source>
        <dbReference type="ARBA" id="ARBA00022777"/>
    </source>
</evidence>